<comment type="caution">
    <text evidence="1">The sequence shown here is derived from an EMBL/GenBank/DDBJ whole genome shotgun (WGS) entry which is preliminary data.</text>
</comment>
<name>A0ABW0T662_9HYPH</name>
<organism evidence="1 2">
    <name type="scientific">Nitratireductor kimnyeongensis</name>
    <dbReference type="NCBI Taxonomy" id="430679"/>
    <lineage>
        <taxon>Bacteria</taxon>
        <taxon>Pseudomonadati</taxon>
        <taxon>Pseudomonadota</taxon>
        <taxon>Alphaproteobacteria</taxon>
        <taxon>Hyphomicrobiales</taxon>
        <taxon>Phyllobacteriaceae</taxon>
        <taxon>Nitratireductor</taxon>
    </lineage>
</organism>
<evidence type="ECO:0000313" key="2">
    <source>
        <dbReference type="Proteomes" id="UP001596107"/>
    </source>
</evidence>
<protein>
    <submittedName>
        <fullName evidence="1">Uncharacterized protein</fullName>
    </submittedName>
</protein>
<proteinExistence type="predicted"/>
<sequence>MMADLIERLKRPGTWARHADDIIASSATEELIRDDAPFEAAAEIERLRAKLAEAEKVIEPFANVLTAPDLDPCASIGDVITVGHLRAAAEWMEKGDE</sequence>
<dbReference type="EMBL" id="JBHSNB010000001">
    <property type="protein sequence ID" value="MFC5584483.1"/>
    <property type="molecule type" value="Genomic_DNA"/>
</dbReference>
<dbReference type="Proteomes" id="UP001596107">
    <property type="component" value="Unassembled WGS sequence"/>
</dbReference>
<reference evidence="2" key="1">
    <citation type="journal article" date="2019" name="Int. J. Syst. Evol. Microbiol.">
        <title>The Global Catalogue of Microorganisms (GCM) 10K type strain sequencing project: providing services to taxonomists for standard genome sequencing and annotation.</title>
        <authorList>
            <consortium name="The Broad Institute Genomics Platform"/>
            <consortium name="The Broad Institute Genome Sequencing Center for Infectious Disease"/>
            <person name="Wu L."/>
            <person name="Ma J."/>
        </authorList>
    </citation>
    <scope>NUCLEOTIDE SEQUENCE [LARGE SCALE GENOMIC DNA]</scope>
    <source>
        <strain evidence="2">JCM 3366</strain>
    </source>
</reference>
<evidence type="ECO:0000313" key="1">
    <source>
        <dbReference type="EMBL" id="MFC5584483.1"/>
    </source>
</evidence>
<dbReference type="RefSeq" id="WP_223019725.1">
    <property type="nucleotide sequence ID" value="NZ_CP078143.1"/>
</dbReference>
<gene>
    <name evidence="1" type="ORF">ACFPOD_05125</name>
</gene>
<accession>A0ABW0T662</accession>
<keyword evidence="2" id="KW-1185">Reference proteome</keyword>